<dbReference type="EMBL" id="HACA01012275">
    <property type="protein sequence ID" value="CDW29636.1"/>
    <property type="molecule type" value="Transcribed_RNA"/>
</dbReference>
<reference evidence="1" key="1">
    <citation type="submission" date="2014-05" db="EMBL/GenBank/DDBJ databases">
        <authorList>
            <person name="Chronopoulou M."/>
        </authorList>
    </citation>
    <scope>NUCLEOTIDE SEQUENCE</scope>
    <source>
        <tissue evidence="1">Whole organism</tissue>
    </source>
</reference>
<evidence type="ECO:0000313" key="1">
    <source>
        <dbReference type="EMBL" id="CDW29636.1"/>
    </source>
</evidence>
<sequence>YLCSENALNDGGWYLVTDRLSKSCSCSDHYHKITVSLPVLEIHRYNIIKAFGYW</sequence>
<feature type="non-terminal residue" evidence="1">
    <location>
        <position position="1"/>
    </location>
</feature>
<protein>
    <submittedName>
        <fullName evidence="1">Uncharacterized protein</fullName>
    </submittedName>
</protein>
<name>A0A0K2TW79_LEPSM</name>
<dbReference type="AlphaFoldDB" id="A0A0K2TW79"/>
<proteinExistence type="predicted"/>
<accession>A0A0K2TW79</accession>
<organism evidence="1">
    <name type="scientific">Lepeophtheirus salmonis</name>
    <name type="common">Salmon louse</name>
    <name type="synonym">Caligus salmonis</name>
    <dbReference type="NCBI Taxonomy" id="72036"/>
    <lineage>
        <taxon>Eukaryota</taxon>
        <taxon>Metazoa</taxon>
        <taxon>Ecdysozoa</taxon>
        <taxon>Arthropoda</taxon>
        <taxon>Crustacea</taxon>
        <taxon>Multicrustacea</taxon>
        <taxon>Hexanauplia</taxon>
        <taxon>Copepoda</taxon>
        <taxon>Siphonostomatoida</taxon>
        <taxon>Caligidae</taxon>
        <taxon>Lepeophtheirus</taxon>
    </lineage>
</organism>